<dbReference type="InterPro" id="IPR050834">
    <property type="entry name" value="Glycosyltransf_2"/>
</dbReference>
<dbReference type="GO" id="GO:0016740">
    <property type="term" value="F:transferase activity"/>
    <property type="evidence" value="ECO:0007669"/>
    <property type="project" value="UniProtKB-KW"/>
</dbReference>
<gene>
    <name evidence="3" type="ORF">MELA_00290</name>
</gene>
<protein>
    <submittedName>
        <fullName evidence="3">Glycosyl transferase</fullName>
    </submittedName>
</protein>
<dbReference type="PANTHER" id="PTHR43685">
    <property type="entry name" value="GLYCOSYLTRANSFERASE"/>
    <property type="match status" value="1"/>
</dbReference>
<dbReference type="Pfam" id="PF00535">
    <property type="entry name" value="Glycos_transf_2"/>
    <property type="match status" value="1"/>
</dbReference>
<feature type="transmembrane region" description="Helical" evidence="1">
    <location>
        <begin position="296"/>
        <end position="314"/>
    </location>
</feature>
<dbReference type="InterPro" id="IPR029044">
    <property type="entry name" value="Nucleotide-diphossugar_trans"/>
</dbReference>
<evidence type="ECO:0000259" key="2">
    <source>
        <dbReference type="Pfam" id="PF00535"/>
    </source>
</evidence>
<name>A0A564ZF31_9BACT</name>
<keyword evidence="1" id="KW-0472">Membrane</keyword>
<dbReference type="SUPFAM" id="SSF53448">
    <property type="entry name" value="Nucleotide-diphospho-sugar transferases"/>
    <property type="match status" value="1"/>
</dbReference>
<keyword evidence="1" id="KW-1133">Transmembrane helix</keyword>
<dbReference type="EMBL" id="CABIKM010000003">
    <property type="protein sequence ID" value="VUZ83931.1"/>
    <property type="molecule type" value="Genomic_DNA"/>
</dbReference>
<evidence type="ECO:0000256" key="1">
    <source>
        <dbReference type="SAM" id="Phobius"/>
    </source>
</evidence>
<keyword evidence="3" id="KW-0808">Transferase</keyword>
<dbReference type="Gene3D" id="3.90.550.10">
    <property type="entry name" value="Spore Coat Polysaccharide Biosynthesis Protein SpsA, Chain A"/>
    <property type="match status" value="1"/>
</dbReference>
<organism evidence="3 4">
    <name type="scientific">Candidatus Methylomirabilis lanthanidiphila</name>
    <dbReference type="NCBI Taxonomy" id="2211376"/>
    <lineage>
        <taxon>Bacteria</taxon>
        <taxon>Candidatus Methylomirabilota</taxon>
        <taxon>Candidatus Methylomirabilia</taxon>
        <taxon>Candidatus Methylomirabilales</taxon>
        <taxon>Candidatus Methylomirabilaceae</taxon>
        <taxon>Candidatus Methylomirabilis</taxon>
    </lineage>
</organism>
<sequence>MEESLSPLVSVVIPSYNRAALLPRAITSVLTQTFSDLECIVVDDGSTDQTEQVVAEFQDPRLRVIRLPDNGGGGRARNTGIQVAHGELVAFLDSDDEWLPRKLERQVARLRECGDPMATVAYCRCMVRDTLAGRMWRRPHRVYEGDVFSYLLEGWNPTTLSLFLVERRSLLAVGGFSETLPSAQDYDLWLRLAEASYRFVATDEVMVVKHEYSDNQISDDPTTPVITSEILDCRWGPAIRRHLGWAGYRRWRRNRWNIAQWAHFRRIKIAVAHNRRIEAWRHWARMCRLLPYSRRYVCGAFLMTALGFRCYYLLVHAVDAVRRSVRHPQSATTT</sequence>
<reference evidence="3 4" key="1">
    <citation type="submission" date="2019-07" db="EMBL/GenBank/DDBJ databases">
        <authorList>
            <person name="Cremers G."/>
        </authorList>
    </citation>
    <scope>NUCLEOTIDE SEQUENCE [LARGE SCALE GENOMIC DNA]</scope>
</reference>
<accession>A0A564ZF31</accession>
<evidence type="ECO:0000313" key="3">
    <source>
        <dbReference type="EMBL" id="VUZ83931.1"/>
    </source>
</evidence>
<dbReference type="PANTHER" id="PTHR43685:SF2">
    <property type="entry name" value="GLYCOSYLTRANSFERASE 2-LIKE DOMAIN-CONTAINING PROTEIN"/>
    <property type="match status" value="1"/>
</dbReference>
<dbReference type="InterPro" id="IPR001173">
    <property type="entry name" value="Glyco_trans_2-like"/>
</dbReference>
<evidence type="ECO:0000313" key="4">
    <source>
        <dbReference type="Proteomes" id="UP000334340"/>
    </source>
</evidence>
<dbReference type="Proteomes" id="UP000334340">
    <property type="component" value="Unassembled WGS sequence"/>
</dbReference>
<feature type="domain" description="Glycosyltransferase 2-like" evidence="2">
    <location>
        <begin position="10"/>
        <end position="138"/>
    </location>
</feature>
<keyword evidence="1" id="KW-0812">Transmembrane</keyword>
<proteinExistence type="predicted"/>
<dbReference type="AlphaFoldDB" id="A0A564ZF31"/>
<keyword evidence="4" id="KW-1185">Reference proteome</keyword>